<dbReference type="VEuPathDB" id="FungiDB:BO82DRAFT_376895"/>
<dbReference type="SUPFAM" id="SSF159245">
    <property type="entry name" value="AttH-like"/>
    <property type="match status" value="1"/>
</dbReference>
<accession>A0A319CT73</accession>
<dbReference type="InterPro" id="IPR053112">
    <property type="entry name" value="Fungal_Dehydratase/Hydratase"/>
</dbReference>
<organism evidence="2 3">
    <name type="scientific">Aspergillus uvarum CBS 121591</name>
    <dbReference type="NCBI Taxonomy" id="1448315"/>
    <lineage>
        <taxon>Eukaryota</taxon>
        <taxon>Fungi</taxon>
        <taxon>Dikarya</taxon>
        <taxon>Ascomycota</taxon>
        <taxon>Pezizomycotina</taxon>
        <taxon>Eurotiomycetes</taxon>
        <taxon>Eurotiomycetidae</taxon>
        <taxon>Eurotiales</taxon>
        <taxon>Aspergillaceae</taxon>
        <taxon>Aspergillus</taxon>
        <taxon>Aspergillus subgen. Circumdati</taxon>
    </lineage>
</organism>
<dbReference type="InterPro" id="IPR023374">
    <property type="entry name" value="AttH-like_dom_sf"/>
</dbReference>
<keyword evidence="3" id="KW-1185">Reference proteome</keyword>
<dbReference type="Proteomes" id="UP000248340">
    <property type="component" value="Unassembled WGS sequence"/>
</dbReference>
<dbReference type="Pfam" id="PF17186">
    <property type="entry name" value="Lipocalin_9"/>
    <property type="match status" value="1"/>
</dbReference>
<sequence>MNPMTMKSTVLAIIISGALGFRAETGGLSEETLDCRQNLPLPMIQNLTTSNSFVPNSTNSWWSSSYVHASNNHDYLIVSQCLLMSAGLYRGSILDITDPSFYRQFERFATAPFNDPSQSSGGILNITFEQYGFHTTHDDYPLQELRTWSAVEGVEFDIRFHLSTPVILNGGTGLFQWGSELTHEWSMPAGLTFGSFVVNGSRLTVDPTRSMTWYDRQLMWPSTLAKAANKANWTWFELHLDDNNNNNAPAGRADKLSIWAWDTTDHRRIQFATVRHGPGIHQVLPVTVFAPSRRTWTSSVSKATYPLDWVVTLWDGTTLSISSVRPDQELCDSMGLSPTYEGYIRVNGFDGDGRMIYGYGLVEQVPVGFLPAMTPSSDEG</sequence>
<dbReference type="STRING" id="1448315.A0A319CT73"/>
<reference evidence="2 3" key="1">
    <citation type="submission" date="2016-12" db="EMBL/GenBank/DDBJ databases">
        <title>The genomes of Aspergillus section Nigri reveals drivers in fungal speciation.</title>
        <authorList>
            <consortium name="DOE Joint Genome Institute"/>
            <person name="Vesth T.C."/>
            <person name="Nybo J."/>
            <person name="Theobald S."/>
            <person name="Brandl J."/>
            <person name="Frisvad J.C."/>
            <person name="Nielsen K.F."/>
            <person name="Lyhne E.K."/>
            <person name="Kogle M.E."/>
            <person name="Kuo A."/>
            <person name="Riley R."/>
            <person name="Clum A."/>
            <person name="Nolan M."/>
            <person name="Lipzen A."/>
            <person name="Salamov A."/>
            <person name="Henrissat B."/>
            <person name="Wiebenga A."/>
            <person name="De Vries R.P."/>
            <person name="Grigoriev I.V."/>
            <person name="Mortensen U.H."/>
            <person name="Andersen M.R."/>
            <person name="Baker S.E."/>
        </authorList>
    </citation>
    <scope>NUCLEOTIDE SEQUENCE [LARGE SCALE GENOMIC DNA]</scope>
    <source>
        <strain evidence="2 3">CBS 121591</strain>
    </source>
</reference>
<evidence type="ECO:0000313" key="2">
    <source>
        <dbReference type="EMBL" id="PYH78808.1"/>
    </source>
</evidence>
<evidence type="ECO:0000256" key="1">
    <source>
        <dbReference type="SAM" id="SignalP"/>
    </source>
</evidence>
<keyword evidence="1" id="KW-0732">Signal</keyword>
<protein>
    <recommendedName>
        <fullName evidence="4">AttH domain-containing protein</fullName>
    </recommendedName>
</protein>
<gene>
    <name evidence="2" type="ORF">BO82DRAFT_376895</name>
</gene>
<feature type="signal peptide" evidence="1">
    <location>
        <begin position="1"/>
        <end position="20"/>
    </location>
</feature>
<feature type="chain" id="PRO_5016441422" description="AttH domain-containing protein" evidence="1">
    <location>
        <begin position="21"/>
        <end position="380"/>
    </location>
</feature>
<dbReference type="AlphaFoldDB" id="A0A319CT73"/>
<dbReference type="GeneID" id="37140294"/>
<dbReference type="OrthoDB" id="5295747at2759"/>
<evidence type="ECO:0008006" key="4">
    <source>
        <dbReference type="Google" id="ProtNLM"/>
    </source>
</evidence>
<dbReference type="RefSeq" id="XP_025489008.1">
    <property type="nucleotide sequence ID" value="XM_025637552.1"/>
</dbReference>
<evidence type="ECO:0000313" key="3">
    <source>
        <dbReference type="Proteomes" id="UP000248340"/>
    </source>
</evidence>
<proteinExistence type="predicted"/>
<dbReference type="PANTHER" id="PTHR40617:SF1">
    <property type="entry name" value="ATTH DOMAIN-CONTAINING PROTEIN-RELATED"/>
    <property type="match status" value="1"/>
</dbReference>
<dbReference type="Gene3D" id="2.40.370.10">
    <property type="entry name" value="AttH-like domain"/>
    <property type="match status" value="2"/>
</dbReference>
<dbReference type="EMBL" id="KZ821725">
    <property type="protein sequence ID" value="PYH78808.1"/>
    <property type="molecule type" value="Genomic_DNA"/>
</dbReference>
<dbReference type="PANTHER" id="PTHR40617">
    <property type="entry name" value="TERPENE CYCLASE ASQC"/>
    <property type="match status" value="1"/>
</dbReference>
<name>A0A319CT73_9EURO</name>